<evidence type="ECO:0000313" key="1">
    <source>
        <dbReference type="EMBL" id="GII90613.1"/>
    </source>
</evidence>
<protein>
    <submittedName>
        <fullName evidence="1">Uncharacterized protein</fullName>
    </submittedName>
</protein>
<keyword evidence="2" id="KW-1185">Reference proteome</keyword>
<proteinExistence type="predicted"/>
<dbReference type="EMBL" id="BOOW01000006">
    <property type="protein sequence ID" value="GII90613.1"/>
    <property type="molecule type" value="Genomic_DNA"/>
</dbReference>
<sequence>MVCRDDTALPGQVTALNGVAEGHAFDVAPQGGEVVEVFRREWHYPETLSRSNILTLSQISTFWINAANGAIILGALLIQRATGETSKEP</sequence>
<reference evidence="1" key="1">
    <citation type="submission" date="2021-01" db="EMBL/GenBank/DDBJ databases">
        <title>Whole genome shotgun sequence of Sinosporangium siamense NBRC 109515.</title>
        <authorList>
            <person name="Komaki H."/>
            <person name="Tamura T."/>
        </authorList>
    </citation>
    <scope>NUCLEOTIDE SEQUENCE</scope>
    <source>
        <strain evidence="1">NBRC 109515</strain>
    </source>
</reference>
<organism evidence="1 2">
    <name type="scientific">Sinosporangium siamense</name>
    <dbReference type="NCBI Taxonomy" id="1367973"/>
    <lineage>
        <taxon>Bacteria</taxon>
        <taxon>Bacillati</taxon>
        <taxon>Actinomycetota</taxon>
        <taxon>Actinomycetes</taxon>
        <taxon>Streptosporangiales</taxon>
        <taxon>Streptosporangiaceae</taxon>
        <taxon>Sinosporangium</taxon>
    </lineage>
</organism>
<gene>
    <name evidence="1" type="ORF">Ssi02_08440</name>
</gene>
<dbReference type="Proteomes" id="UP000606172">
    <property type="component" value="Unassembled WGS sequence"/>
</dbReference>
<comment type="caution">
    <text evidence="1">The sequence shown here is derived from an EMBL/GenBank/DDBJ whole genome shotgun (WGS) entry which is preliminary data.</text>
</comment>
<evidence type="ECO:0000313" key="2">
    <source>
        <dbReference type="Proteomes" id="UP000606172"/>
    </source>
</evidence>
<dbReference type="AlphaFoldDB" id="A0A919RB26"/>
<name>A0A919RB26_9ACTN</name>
<accession>A0A919RB26</accession>